<dbReference type="SUPFAM" id="SSF53448">
    <property type="entry name" value="Nucleotide-diphospho-sugar transferases"/>
    <property type="match status" value="1"/>
</dbReference>
<evidence type="ECO:0000313" key="2">
    <source>
        <dbReference type="EMBL" id="WGK69682.1"/>
    </source>
</evidence>
<dbReference type="PANTHER" id="PTHR22916">
    <property type="entry name" value="GLYCOSYLTRANSFERASE"/>
    <property type="match status" value="1"/>
</dbReference>
<dbReference type="InterPro" id="IPR029044">
    <property type="entry name" value="Nucleotide-diphossugar_trans"/>
</dbReference>
<dbReference type="InterPro" id="IPR001173">
    <property type="entry name" value="Glyco_trans_2-like"/>
</dbReference>
<reference evidence="2 3" key="1">
    <citation type="submission" date="2023-04" db="EMBL/GenBank/DDBJ databases">
        <title>Spirochaete genome identified in red abalone sample constitutes a novel genus.</title>
        <authorList>
            <person name="Sharma S.P."/>
            <person name="Purcell C.M."/>
            <person name="Hyde J.R."/>
            <person name="Severin A.J."/>
        </authorList>
    </citation>
    <scope>NUCLEOTIDE SEQUENCE [LARGE SCALE GENOMIC DNA]</scope>
    <source>
        <strain evidence="2 3">SP-2023</strain>
    </source>
</reference>
<dbReference type="Gene3D" id="3.90.550.10">
    <property type="entry name" value="Spore Coat Polysaccharide Biosynthesis Protein SpsA, Chain A"/>
    <property type="match status" value="1"/>
</dbReference>
<evidence type="ECO:0000259" key="1">
    <source>
        <dbReference type="Pfam" id="PF00535"/>
    </source>
</evidence>
<gene>
    <name evidence="2" type="ORF">P0082_02120</name>
</gene>
<dbReference type="Proteomes" id="UP001228690">
    <property type="component" value="Chromosome"/>
</dbReference>
<evidence type="ECO:0000313" key="3">
    <source>
        <dbReference type="Proteomes" id="UP001228690"/>
    </source>
</evidence>
<dbReference type="RefSeq" id="WP_326927868.1">
    <property type="nucleotide sequence ID" value="NZ_CP123443.1"/>
</dbReference>
<accession>A0ABY8MI82</accession>
<feature type="domain" description="Glycosyltransferase 2-like" evidence="1">
    <location>
        <begin position="19"/>
        <end position="144"/>
    </location>
</feature>
<dbReference type="EC" id="2.4.-.-" evidence="2"/>
<keyword evidence="2" id="KW-0808">Transferase</keyword>
<name>A0ABY8MI82_9SPIO</name>
<dbReference type="PANTHER" id="PTHR22916:SF3">
    <property type="entry name" value="UDP-GLCNAC:BETAGAL BETA-1,3-N-ACETYLGLUCOSAMINYLTRANSFERASE-LIKE PROTEIN 1"/>
    <property type="match status" value="1"/>
</dbReference>
<sequence length="433" mass="50423">MSTMASTTAETEAQQPAISVIVPIYDVEECLERTLQSVLEQSFGDWELILVDDASGDGSLEIARSFERKDARVRVFSLPQNSPGGAATPSNIGLKHAKGKYVAFLDSDDLYFPDFLETLYRHSEIFENVDVAMVRYQIYYLDKDREQVCYPDAWSWLNLIHPKLGSRHQRQKVRYVRLDRTRSCIRHRDRGRAWSRVQAFHLFSGLSVVPWRKLYRRDFLLQHKIRFPEGEYFFEDIPLHWIVCSRANNILLCDTVAYRHNIGRQGQTVSEARDKQVYAKLFQSERVLDYLLSALEKNQLGEGARFYLLLWLRSLLQTFCYGLRLSGLKQWQVFYLETEAMLRRRIRANPKLAAFIRPLYGLRISDTFHLRLDILEIIAWQLFTSGILKKRDGTDGCGKFVTAYLAVLCFPLTGYGHAMRNRLRYLASKFRSG</sequence>
<dbReference type="EMBL" id="CP123443">
    <property type="protein sequence ID" value="WGK69682.1"/>
    <property type="molecule type" value="Genomic_DNA"/>
</dbReference>
<organism evidence="2 3">
    <name type="scientific">Candidatus Haliotispira prima</name>
    <dbReference type="NCBI Taxonomy" id="3034016"/>
    <lineage>
        <taxon>Bacteria</taxon>
        <taxon>Pseudomonadati</taxon>
        <taxon>Spirochaetota</taxon>
        <taxon>Spirochaetia</taxon>
        <taxon>Spirochaetales</taxon>
        <taxon>Spirochaetaceae</taxon>
        <taxon>Candidatus Haliotispira</taxon>
    </lineage>
</organism>
<keyword evidence="3" id="KW-1185">Reference proteome</keyword>
<dbReference type="CDD" id="cd00761">
    <property type="entry name" value="Glyco_tranf_GTA_type"/>
    <property type="match status" value="1"/>
</dbReference>
<proteinExistence type="predicted"/>
<dbReference type="Pfam" id="PF00535">
    <property type="entry name" value="Glycos_transf_2"/>
    <property type="match status" value="1"/>
</dbReference>
<dbReference type="GO" id="GO:0016757">
    <property type="term" value="F:glycosyltransferase activity"/>
    <property type="evidence" value="ECO:0007669"/>
    <property type="project" value="UniProtKB-KW"/>
</dbReference>
<protein>
    <submittedName>
        <fullName evidence="2">Glycosyltransferase family 2 protein</fullName>
        <ecNumber evidence="2">2.4.-.-</ecNumber>
    </submittedName>
</protein>
<keyword evidence="2" id="KW-0328">Glycosyltransferase</keyword>